<keyword evidence="1" id="KW-0472">Membrane</keyword>
<keyword evidence="1" id="KW-0812">Transmembrane</keyword>
<evidence type="ECO:0000313" key="2">
    <source>
        <dbReference type="EMBL" id="PSF08992.1"/>
    </source>
</evidence>
<feature type="transmembrane region" description="Helical" evidence="1">
    <location>
        <begin position="81"/>
        <end position="98"/>
    </location>
</feature>
<protein>
    <submittedName>
        <fullName evidence="2">Uncharacterized protein</fullName>
    </submittedName>
</protein>
<gene>
    <name evidence="2" type="ORF">C7H09_08220</name>
</gene>
<feature type="transmembrane region" description="Helical" evidence="1">
    <location>
        <begin position="27"/>
        <end position="45"/>
    </location>
</feature>
<dbReference type="EMBL" id="PXNP01000052">
    <property type="protein sequence ID" value="PSF08992.1"/>
    <property type="molecule type" value="Genomic_DNA"/>
</dbReference>
<dbReference type="AlphaFoldDB" id="A0A2T1KHD4"/>
<evidence type="ECO:0000313" key="3">
    <source>
        <dbReference type="Proteomes" id="UP000239866"/>
    </source>
</evidence>
<name>A0A2T1KHD4_9GAMM</name>
<evidence type="ECO:0000256" key="1">
    <source>
        <dbReference type="SAM" id="Phobius"/>
    </source>
</evidence>
<dbReference type="Proteomes" id="UP000239866">
    <property type="component" value="Unassembled WGS sequence"/>
</dbReference>
<feature type="transmembrane region" description="Helical" evidence="1">
    <location>
        <begin position="135"/>
        <end position="160"/>
    </location>
</feature>
<keyword evidence="3" id="KW-1185">Reference proteome</keyword>
<organism evidence="2 3">
    <name type="scientific">Marinobacter fuscus</name>
    <dbReference type="NCBI Taxonomy" id="2109942"/>
    <lineage>
        <taxon>Bacteria</taxon>
        <taxon>Pseudomonadati</taxon>
        <taxon>Pseudomonadota</taxon>
        <taxon>Gammaproteobacteria</taxon>
        <taxon>Pseudomonadales</taxon>
        <taxon>Marinobacteraceae</taxon>
        <taxon>Marinobacter</taxon>
    </lineage>
</organism>
<sequence length="171" mass="19309">MRLRLHYKGAANLSVSQNMLRAHLKNYRYSCGWTLLFCSLSWAFLDFADAYAWYLRDLAAGDLNPSVFEYLWRGTFRIHELMFGLLFYIPLSVVLLCKYAEVNRIIWLAVSIVMMLASASMIGEGGDRKGCHACLGIMYLYMLVLPVPAMVSALIGVIAWHKSRGQSVGKG</sequence>
<feature type="transmembrane region" description="Helical" evidence="1">
    <location>
        <begin position="105"/>
        <end position="123"/>
    </location>
</feature>
<comment type="caution">
    <text evidence="2">The sequence shown here is derived from an EMBL/GenBank/DDBJ whole genome shotgun (WGS) entry which is preliminary data.</text>
</comment>
<accession>A0A2T1KHD4</accession>
<keyword evidence="1" id="KW-1133">Transmembrane helix</keyword>
<reference evidence="2 3" key="1">
    <citation type="submission" date="2018-03" db="EMBL/GenBank/DDBJ databases">
        <title>Marinobacter brunus sp. nov., a marine bacterium of Gamma-proteobacteria isolated from the surface seawater of the South China Sea.</title>
        <authorList>
            <person name="Cheng H."/>
            <person name="Wu Y.-H."/>
            <person name="Xamxidin M."/>
            <person name="Xu X.-W."/>
        </authorList>
    </citation>
    <scope>NUCLEOTIDE SEQUENCE [LARGE SCALE GENOMIC DNA]</scope>
    <source>
        <strain evidence="2 3">NH169-3</strain>
    </source>
</reference>
<proteinExistence type="predicted"/>